<dbReference type="InterPro" id="IPR043154">
    <property type="entry name" value="Sec-1-like_dom1"/>
</dbReference>
<protein>
    <submittedName>
        <fullName evidence="3">Vacuolar protein sorting-associated protein 33A</fullName>
    </submittedName>
</protein>
<evidence type="ECO:0000256" key="1">
    <source>
        <dbReference type="ARBA" id="ARBA00009884"/>
    </source>
</evidence>
<dbReference type="Gene3D" id="3.40.50.2060">
    <property type="match status" value="1"/>
</dbReference>
<dbReference type="Proteomes" id="UP000243217">
    <property type="component" value="Unassembled WGS sequence"/>
</dbReference>
<organism evidence="3 4">
    <name type="scientific">Thraustotheca clavata</name>
    <dbReference type="NCBI Taxonomy" id="74557"/>
    <lineage>
        <taxon>Eukaryota</taxon>
        <taxon>Sar</taxon>
        <taxon>Stramenopiles</taxon>
        <taxon>Oomycota</taxon>
        <taxon>Saprolegniomycetes</taxon>
        <taxon>Saprolegniales</taxon>
        <taxon>Achlyaceae</taxon>
        <taxon>Thraustotheca</taxon>
    </lineage>
</organism>
<keyword evidence="2" id="KW-1133">Transmembrane helix</keyword>
<sequence length="604" mass="68061">MHPCTLEGSPFGLSKVRQASSDALDALLQSIWSNVDVDVVVEGRLWDFFHHYTMLGSDRLKELGIGTIVPLESHYEEERGVENTVVFVVQPVVSQVYLVARRIGQYMIKRKTRLQCFIFHTGQWNIMCNTVLKQENIAEKVDMVVKPFHLGFIPLDTDLLTMGRDTLLRECYIGGNKSGLMDIAIAIQLLQQVVGEIGHIFYKGNLAKGVWKALTQLHTQHGSAPPASSKKQRIDCMILLDRKLDYFSPLSTPLTFEGLLEELLEFKDGVVQVDANLLDDSVPVNQNKAPLSLSNDDIIFQKCRDIHIQALGPFLHSEVTILEAEHDTLLKSMHGDNVTMAAMSELPGQVKAHLHQQVSLNQHIHLSESIQQVTNSKSFRRKWLLERAIMEREQRLGDIELLIWKHAPLFTILRLLCLHSLVNDGIPFELYYHLKTQIMQFYGYEYLHSFDNLEQIGLLSVHGASPPQNILNLFEAVGHYDENVIHPDDAAYVSGGFRPLLIKLVEAAIGPKRWESIGDLLNQLPGPSATFSNSEIEDKPKKFKKILVVVIGGISFMEIAALRFLGQKKKCSFLIASNTIGSGKNFLEPILEIVYIGLDDDDIK</sequence>
<dbReference type="STRING" id="74557.A0A1V9ZLV8"/>
<reference evidence="3 4" key="1">
    <citation type="journal article" date="2014" name="Genome Biol. Evol.">
        <title>The secreted proteins of Achlya hypogyna and Thraustotheca clavata identify the ancestral oomycete secretome and reveal gene acquisitions by horizontal gene transfer.</title>
        <authorList>
            <person name="Misner I."/>
            <person name="Blouin N."/>
            <person name="Leonard G."/>
            <person name="Richards T.A."/>
            <person name="Lane C.E."/>
        </authorList>
    </citation>
    <scope>NUCLEOTIDE SEQUENCE [LARGE SCALE GENOMIC DNA]</scope>
    <source>
        <strain evidence="3 4">ATCC 34112</strain>
    </source>
</reference>
<dbReference type="Pfam" id="PF00995">
    <property type="entry name" value="Sec1"/>
    <property type="match status" value="1"/>
</dbReference>
<dbReference type="InterPro" id="IPR027482">
    <property type="entry name" value="Sec1-like_dom2"/>
</dbReference>
<gene>
    <name evidence="3" type="ORF">THRCLA_06619</name>
</gene>
<proteinExistence type="inferred from homology"/>
<keyword evidence="2" id="KW-0812">Transmembrane</keyword>
<dbReference type="InterPro" id="IPR001619">
    <property type="entry name" value="Sec1-like"/>
</dbReference>
<dbReference type="InterPro" id="IPR036045">
    <property type="entry name" value="Sec1-like_sf"/>
</dbReference>
<dbReference type="GO" id="GO:0016192">
    <property type="term" value="P:vesicle-mediated transport"/>
    <property type="evidence" value="ECO:0007669"/>
    <property type="project" value="InterPro"/>
</dbReference>
<keyword evidence="4" id="KW-1185">Reference proteome</keyword>
<name>A0A1V9ZLV8_9STRA</name>
<comment type="similarity">
    <text evidence="1">Belongs to the STXBP/unc-18/SEC1 family.</text>
</comment>
<evidence type="ECO:0000313" key="4">
    <source>
        <dbReference type="Proteomes" id="UP000243217"/>
    </source>
</evidence>
<evidence type="ECO:0000256" key="2">
    <source>
        <dbReference type="SAM" id="Phobius"/>
    </source>
</evidence>
<comment type="caution">
    <text evidence="3">The sequence shown here is derived from an EMBL/GenBank/DDBJ whole genome shotgun (WGS) entry which is preliminary data.</text>
</comment>
<dbReference type="PANTHER" id="PTHR11679">
    <property type="entry name" value="VESICLE PROTEIN SORTING-ASSOCIATED"/>
    <property type="match status" value="1"/>
</dbReference>
<dbReference type="EMBL" id="JNBS01001830">
    <property type="protein sequence ID" value="OQR98946.1"/>
    <property type="molecule type" value="Genomic_DNA"/>
</dbReference>
<dbReference type="Gene3D" id="3.40.50.1910">
    <property type="match status" value="2"/>
</dbReference>
<keyword evidence="2" id="KW-0472">Membrane</keyword>
<dbReference type="InterPro" id="IPR043155">
    <property type="entry name" value="VPS33_dom3b"/>
</dbReference>
<dbReference type="Gene3D" id="1.25.40.850">
    <property type="match status" value="1"/>
</dbReference>
<feature type="transmembrane region" description="Helical" evidence="2">
    <location>
        <begin position="546"/>
        <end position="565"/>
    </location>
</feature>
<dbReference type="AlphaFoldDB" id="A0A1V9ZLV8"/>
<dbReference type="SUPFAM" id="SSF56815">
    <property type="entry name" value="Sec1/munc18-like (SM) proteins"/>
    <property type="match status" value="1"/>
</dbReference>
<accession>A0A1V9ZLV8</accession>
<evidence type="ECO:0000313" key="3">
    <source>
        <dbReference type="EMBL" id="OQR98946.1"/>
    </source>
</evidence>
<dbReference type="OrthoDB" id="10262287at2759"/>